<accession>A0A5C4WIV0</accession>
<organism evidence="3 4">
    <name type="scientific">Nonomuraea phyllanthi</name>
    <dbReference type="NCBI Taxonomy" id="2219224"/>
    <lineage>
        <taxon>Bacteria</taxon>
        <taxon>Bacillati</taxon>
        <taxon>Actinomycetota</taxon>
        <taxon>Actinomycetes</taxon>
        <taxon>Streptosporangiales</taxon>
        <taxon>Streptosporangiaceae</taxon>
        <taxon>Nonomuraea</taxon>
    </lineage>
</organism>
<dbReference type="InterPro" id="IPR006311">
    <property type="entry name" value="TAT_signal"/>
</dbReference>
<evidence type="ECO:0000313" key="3">
    <source>
        <dbReference type="EMBL" id="KAB8194345.1"/>
    </source>
</evidence>
<feature type="domain" description="SGNH hydrolase-type esterase" evidence="1">
    <location>
        <begin position="207"/>
        <end position="380"/>
    </location>
</feature>
<feature type="domain" description="SGNH hydrolase-type esterase N-terminal" evidence="2">
    <location>
        <begin position="53"/>
        <end position="197"/>
    </location>
</feature>
<sequence>MVNRRRLLGLAGAGGAALAMPGLLPAPAHATPQPAAAWPTEFVEVTPTIEGDIAWYDVSQWGVEGRGWSDTAAFYDRLPARAEAVVPPAVWVRSRTSAGLSTRFVSNSTTFRARYRLTLATTAMYHMPAVGHSGVDLYARTEAGQDAWLANTHPTAQTIDQQMGLAVDPGERLYTAYLPLYNGPQYLQIGVESGASFVGVAPRTAAPAVFYGSSIMQGGVASRPGMSITALLGRRFDMPTINLGFSGNARMEPEIAELMTELEASVYVVDSSPNMNPQQISERAEPFVRLLREARPDTPILLVEDRRYGDGQFVQFRRDRNAQNAAALHAAYRNLRTSGVKHLWYLKADQLPQSEELVDGSHPSDLGMVTYANAYEKVLRPILHNRRDGLTDRP</sequence>
<dbReference type="EMBL" id="VDLX02000006">
    <property type="protein sequence ID" value="KAB8194345.1"/>
    <property type="molecule type" value="Genomic_DNA"/>
</dbReference>
<dbReference type="AlphaFoldDB" id="A0A5C4WIV0"/>
<protein>
    <submittedName>
        <fullName evidence="3">Uncharacterized protein</fullName>
    </submittedName>
</protein>
<dbReference type="Proteomes" id="UP000312512">
    <property type="component" value="Unassembled WGS sequence"/>
</dbReference>
<dbReference type="PROSITE" id="PS51318">
    <property type="entry name" value="TAT"/>
    <property type="match status" value="1"/>
</dbReference>
<dbReference type="InterPro" id="IPR013830">
    <property type="entry name" value="SGNH_hydro"/>
</dbReference>
<dbReference type="Gene3D" id="2.60.120.260">
    <property type="entry name" value="Galactose-binding domain-like"/>
    <property type="match status" value="1"/>
</dbReference>
<dbReference type="OrthoDB" id="5624617at2"/>
<comment type="caution">
    <text evidence="3">The sequence shown here is derived from an EMBL/GenBank/DDBJ whole genome shotgun (WGS) entry which is preliminary data.</text>
</comment>
<keyword evidence="4" id="KW-1185">Reference proteome</keyword>
<evidence type="ECO:0000259" key="2">
    <source>
        <dbReference type="Pfam" id="PF14607"/>
    </source>
</evidence>
<dbReference type="SUPFAM" id="SSF52266">
    <property type="entry name" value="SGNH hydrolase"/>
    <property type="match status" value="1"/>
</dbReference>
<proteinExistence type="predicted"/>
<reference evidence="3 4" key="1">
    <citation type="submission" date="2019-10" db="EMBL/GenBank/DDBJ databases">
        <title>Nonomuraea sp. nov., isolated from Phyllanthus amarus.</title>
        <authorList>
            <person name="Klykleung N."/>
            <person name="Tanasupawat S."/>
        </authorList>
    </citation>
    <scope>NUCLEOTIDE SEQUENCE [LARGE SCALE GENOMIC DNA]</scope>
    <source>
        <strain evidence="3 4">PA1-10</strain>
    </source>
</reference>
<dbReference type="InterPro" id="IPR036514">
    <property type="entry name" value="SGNH_hydro_sf"/>
</dbReference>
<evidence type="ECO:0000259" key="1">
    <source>
        <dbReference type="Pfam" id="PF14606"/>
    </source>
</evidence>
<name>A0A5C4WIV0_9ACTN</name>
<evidence type="ECO:0000313" key="4">
    <source>
        <dbReference type="Proteomes" id="UP000312512"/>
    </source>
</evidence>
<dbReference type="Pfam" id="PF14607">
    <property type="entry name" value="GxDLY"/>
    <property type="match status" value="1"/>
</dbReference>
<dbReference type="InterPro" id="IPR032740">
    <property type="entry name" value="GxDLY"/>
</dbReference>
<gene>
    <name evidence="3" type="ORF">FH608_019180</name>
</gene>
<dbReference type="Pfam" id="PF14606">
    <property type="entry name" value="Lipase_GDSL_3"/>
    <property type="match status" value="1"/>
</dbReference>
<dbReference type="Gene3D" id="3.40.50.1110">
    <property type="entry name" value="SGNH hydrolase"/>
    <property type="match status" value="1"/>
</dbReference>